<comment type="cofactor">
    <cofactor evidence="1">
        <name>Mg(2+)</name>
        <dbReference type="ChEBI" id="CHEBI:18420"/>
    </cofactor>
</comment>
<evidence type="ECO:0000256" key="6">
    <source>
        <dbReference type="RuleBase" id="RU004466"/>
    </source>
</evidence>
<dbReference type="InterPro" id="IPR033749">
    <property type="entry name" value="Polyprenyl_synt_CS"/>
</dbReference>
<dbReference type="Proteomes" id="UP000254060">
    <property type="component" value="Unassembled WGS sequence"/>
</dbReference>
<dbReference type="CDD" id="cd00685">
    <property type="entry name" value="Trans_IPPS_HT"/>
    <property type="match status" value="1"/>
</dbReference>
<dbReference type="SUPFAM" id="SSF48576">
    <property type="entry name" value="Terpenoid synthases"/>
    <property type="match status" value="1"/>
</dbReference>
<evidence type="ECO:0000256" key="1">
    <source>
        <dbReference type="ARBA" id="ARBA00001946"/>
    </source>
</evidence>
<evidence type="ECO:0000256" key="3">
    <source>
        <dbReference type="ARBA" id="ARBA00022679"/>
    </source>
</evidence>
<evidence type="ECO:0000256" key="5">
    <source>
        <dbReference type="ARBA" id="ARBA00022842"/>
    </source>
</evidence>
<comment type="similarity">
    <text evidence="2 6">Belongs to the FPP/GGPP synthase family.</text>
</comment>
<evidence type="ECO:0000313" key="7">
    <source>
        <dbReference type="EMBL" id="STO08387.1"/>
    </source>
</evidence>
<keyword evidence="4" id="KW-0479">Metal-binding</keyword>
<name>A0A377FU95_9BACL</name>
<dbReference type="STRING" id="1397694.GCA_000702585_02253"/>
<dbReference type="GO" id="GO:0046872">
    <property type="term" value="F:metal ion binding"/>
    <property type="evidence" value="ECO:0007669"/>
    <property type="project" value="UniProtKB-KW"/>
</dbReference>
<sequence length="320" mass="36501">MSLKRLYRHMNREIDQIDRFLSTRIHTDHPVIDAASRQLLDAGGKRIRPAFVLLSAAFGQDNDIRLTKVAASLELIHMASLVHDDVIDDATLRRGKPTVMERYDERVAMYTGNTLFGEAIRLVSEVDSPEVMQIMAETMELICIGEINQIQDQYDWAQSPKRYLDRIARKTALLIETSCAAGAVVSGASPDVVKQLRLFGYDIGMAFQMTDDLLDFTAKSFQLGKPVGEDLKHGHKTLPLFYSAEDPLFYDRLKQVTQTSGYELTQALVREVQRNGTLERSQRTIDRYVRRAIERLEPLPDVPDKRSLIEIAEYIGKRKW</sequence>
<dbReference type="GO" id="GO:0000010">
    <property type="term" value="F:heptaprenyl diphosphate synthase activity"/>
    <property type="evidence" value="ECO:0007669"/>
    <property type="project" value="UniProtKB-EC"/>
</dbReference>
<dbReference type="GO" id="GO:0008299">
    <property type="term" value="P:isoprenoid biosynthetic process"/>
    <property type="evidence" value="ECO:0007669"/>
    <property type="project" value="InterPro"/>
</dbReference>
<dbReference type="PANTHER" id="PTHR12001">
    <property type="entry name" value="GERANYLGERANYL PYROPHOSPHATE SYNTHASE"/>
    <property type="match status" value="1"/>
</dbReference>
<evidence type="ECO:0000256" key="2">
    <source>
        <dbReference type="ARBA" id="ARBA00006706"/>
    </source>
</evidence>
<organism evidence="7 8">
    <name type="scientific">Exiguobacterium aurantiacum</name>
    <dbReference type="NCBI Taxonomy" id="33987"/>
    <lineage>
        <taxon>Bacteria</taxon>
        <taxon>Bacillati</taxon>
        <taxon>Bacillota</taxon>
        <taxon>Bacilli</taxon>
        <taxon>Bacillales</taxon>
        <taxon>Bacillales Family XII. Incertae Sedis</taxon>
        <taxon>Exiguobacterium</taxon>
    </lineage>
</organism>
<dbReference type="SFLD" id="SFLDS00005">
    <property type="entry name" value="Isoprenoid_Synthase_Type_I"/>
    <property type="match status" value="1"/>
</dbReference>
<keyword evidence="3 6" id="KW-0808">Transferase</keyword>
<dbReference type="EMBL" id="UGGP01000001">
    <property type="protein sequence ID" value="STO08387.1"/>
    <property type="molecule type" value="Genomic_DNA"/>
</dbReference>
<reference evidence="7 8" key="1">
    <citation type="submission" date="2018-06" db="EMBL/GenBank/DDBJ databases">
        <authorList>
            <consortium name="Pathogen Informatics"/>
            <person name="Doyle S."/>
        </authorList>
    </citation>
    <scope>NUCLEOTIDE SEQUENCE [LARGE SCALE GENOMIC DNA]</scope>
    <source>
        <strain evidence="7 8">NCTC13163</strain>
    </source>
</reference>
<dbReference type="AlphaFoldDB" id="A0A377FU95"/>
<protein>
    <submittedName>
        <fullName evidence="7">Heptaprenyl diphosphate synthase component 2</fullName>
        <ecNumber evidence="7">2.5.1.30</ecNumber>
    </submittedName>
</protein>
<evidence type="ECO:0000256" key="4">
    <source>
        <dbReference type="ARBA" id="ARBA00022723"/>
    </source>
</evidence>
<proteinExistence type="inferred from homology"/>
<dbReference type="PANTHER" id="PTHR12001:SF69">
    <property type="entry name" value="ALL TRANS-POLYPRENYL-DIPHOSPHATE SYNTHASE PDSS1"/>
    <property type="match status" value="1"/>
</dbReference>
<dbReference type="Gene3D" id="1.10.600.10">
    <property type="entry name" value="Farnesyl Diphosphate Synthase"/>
    <property type="match status" value="1"/>
</dbReference>
<dbReference type="Pfam" id="PF00348">
    <property type="entry name" value="polyprenyl_synt"/>
    <property type="match status" value="1"/>
</dbReference>
<dbReference type="EC" id="2.5.1.30" evidence="7"/>
<dbReference type="OrthoDB" id="9805316at2"/>
<gene>
    <name evidence="7" type="primary">hepT</name>
    <name evidence="7" type="ORF">NCTC13163_01757</name>
</gene>
<dbReference type="InterPro" id="IPR000092">
    <property type="entry name" value="Polyprenyl_synt"/>
</dbReference>
<dbReference type="InterPro" id="IPR008949">
    <property type="entry name" value="Isoprenoid_synthase_dom_sf"/>
</dbReference>
<keyword evidence="5" id="KW-0460">Magnesium</keyword>
<evidence type="ECO:0000313" key="8">
    <source>
        <dbReference type="Proteomes" id="UP000254060"/>
    </source>
</evidence>
<dbReference type="PROSITE" id="PS00723">
    <property type="entry name" value="POLYPRENYL_SYNTHASE_1"/>
    <property type="match status" value="1"/>
</dbReference>
<accession>A0A377FU95</accession>
<dbReference type="RefSeq" id="WP_029335329.1">
    <property type="nucleotide sequence ID" value="NZ_UGGP01000001.1"/>
</dbReference>
<dbReference type="PROSITE" id="PS00444">
    <property type="entry name" value="POLYPRENYL_SYNTHASE_2"/>
    <property type="match status" value="1"/>
</dbReference>